<organism evidence="1">
    <name type="scientific">marine sediment metagenome</name>
    <dbReference type="NCBI Taxonomy" id="412755"/>
    <lineage>
        <taxon>unclassified sequences</taxon>
        <taxon>metagenomes</taxon>
        <taxon>ecological metagenomes</taxon>
    </lineage>
</organism>
<gene>
    <name evidence="1" type="ORF">S06H3_64545</name>
</gene>
<evidence type="ECO:0000313" key="1">
    <source>
        <dbReference type="EMBL" id="GAI54254.1"/>
    </source>
</evidence>
<dbReference type="Gene3D" id="3.90.180.10">
    <property type="entry name" value="Medium-chain alcohol dehydrogenases, catalytic domain"/>
    <property type="match status" value="1"/>
</dbReference>
<sequence length="66" mass="7298">IYKELKLIGINAYDTEDIEKAIELLSNKYIKVGSIITDILPLSEAAKGFELLTASEKKSIKVLLTS</sequence>
<dbReference type="AlphaFoldDB" id="X1RF86"/>
<comment type="caution">
    <text evidence="1">The sequence shown here is derived from an EMBL/GenBank/DDBJ whole genome shotgun (WGS) entry which is preliminary data.</text>
</comment>
<dbReference type="Gene3D" id="3.40.50.720">
    <property type="entry name" value="NAD(P)-binding Rossmann-like Domain"/>
    <property type="match status" value="1"/>
</dbReference>
<protein>
    <recommendedName>
        <fullName evidence="2">Alcohol dehydrogenase-like C-terminal domain-containing protein</fullName>
    </recommendedName>
</protein>
<proteinExistence type="predicted"/>
<accession>X1RF86</accession>
<evidence type="ECO:0008006" key="2">
    <source>
        <dbReference type="Google" id="ProtNLM"/>
    </source>
</evidence>
<feature type="non-terminal residue" evidence="1">
    <location>
        <position position="1"/>
    </location>
</feature>
<reference evidence="1" key="1">
    <citation type="journal article" date="2014" name="Front. Microbiol.">
        <title>High frequency of phylogenetically diverse reductive dehalogenase-homologous genes in deep subseafloor sedimentary metagenomes.</title>
        <authorList>
            <person name="Kawai M."/>
            <person name="Futagami T."/>
            <person name="Toyoda A."/>
            <person name="Takaki Y."/>
            <person name="Nishi S."/>
            <person name="Hori S."/>
            <person name="Arai W."/>
            <person name="Tsubouchi T."/>
            <person name="Morono Y."/>
            <person name="Uchiyama I."/>
            <person name="Ito T."/>
            <person name="Fujiyama A."/>
            <person name="Inagaki F."/>
            <person name="Takami H."/>
        </authorList>
    </citation>
    <scope>NUCLEOTIDE SEQUENCE</scope>
    <source>
        <strain evidence="1">Expedition CK06-06</strain>
    </source>
</reference>
<name>X1RF86_9ZZZZ</name>
<dbReference type="EMBL" id="BARV01043148">
    <property type="protein sequence ID" value="GAI54254.1"/>
    <property type="molecule type" value="Genomic_DNA"/>
</dbReference>